<keyword evidence="3" id="KW-1185">Reference proteome</keyword>
<sequence length="80" mass="8745">MALFKLACVSAAAYALYRYATHQRQHEGHVAFADGETNGANFTKVRHAGPQGMRSDPPEWDKTDEASDESFPASDPPGTY</sequence>
<organism evidence="2 3">
    <name type="scientific">Novosphingobium flavum</name>
    <dbReference type="NCBI Taxonomy" id="1778672"/>
    <lineage>
        <taxon>Bacteria</taxon>
        <taxon>Pseudomonadati</taxon>
        <taxon>Pseudomonadota</taxon>
        <taxon>Alphaproteobacteria</taxon>
        <taxon>Sphingomonadales</taxon>
        <taxon>Sphingomonadaceae</taxon>
        <taxon>Novosphingobium</taxon>
    </lineage>
</organism>
<dbReference type="AlphaFoldDB" id="A0A7X1KKF2"/>
<protein>
    <submittedName>
        <fullName evidence="2">Uncharacterized protein</fullName>
    </submittedName>
</protein>
<proteinExistence type="predicted"/>
<feature type="compositionally biased region" description="Basic and acidic residues" evidence="1">
    <location>
        <begin position="56"/>
        <end position="65"/>
    </location>
</feature>
<dbReference type="EMBL" id="JACLAW010000002">
    <property type="protein sequence ID" value="MBC2664484.1"/>
    <property type="molecule type" value="Genomic_DNA"/>
</dbReference>
<evidence type="ECO:0000256" key="1">
    <source>
        <dbReference type="SAM" id="MobiDB-lite"/>
    </source>
</evidence>
<evidence type="ECO:0000313" key="2">
    <source>
        <dbReference type="EMBL" id="MBC2664484.1"/>
    </source>
</evidence>
<name>A0A7X1KKF2_9SPHN</name>
<comment type="caution">
    <text evidence="2">The sequence shown here is derived from an EMBL/GenBank/DDBJ whole genome shotgun (WGS) entry which is preliminary data.</text>
</comment>
<dbReference type="RefSeq" id="WP_185662732.1">
    <property type="nucleotide sequence ID" value="NZ_JACLAW010000002.1"/>
</dbReference>
<gene>
    <name evidence="2" type="ORF">H7F51_03005</name>
</gene>
<accession>A0A7X1KKF2</accession>
<dbReference type="Proteomes" id="UP000566813">
    <property type="component" value="Unassembled WGS sequence"/>
</dbReference>
<reference evidence="2 3" key="1">
    <citation type="submission" date="2020-08" db="EMBL/GenBank/DDBJ databases">
        <title>The genome sequence of type strain Novosphingobium flavum NBRC 111647.</title>
        <authorList>
            <person name="Liu Y."/>
        </authorList>
    </citation>
    <scope>NUCLEOTIDE SEQUENCE [LARGE SCALE GENOMIC DNA]</scope>
    <source>
        <strain evidence="2 3">NBRC 111647</strain>
    </source>
</reference>
<evidence type="ECO:0000313" key="3">
    <source>
        <dbReference type="Proteomes" id="UP000566813"/>
    </source>
</evidence>
<feature type="region of interest" description="Disordered" evidence="1">
    <location>
        <begin position="41"/>
        <end position="80"/>
    </location>
</feature>